<dbReference type="CDD" id="cd14137">
    <property type="entry name" value="STKc_GSK3"/>
    <property type="match status" value="1"/>
</dbReference>
<dbReference type="Pfam" id="PF00069">
    <property type="entry name" value="Pkinase"/>
    <property type="match status" value="1"/>
</dbReference>
<dbReference type="PROSITE" id="PS00108">
    <property type="entry name" value="PROTEIN_KINASE_ST"/>
    <property type="match status" value="1"/>
</dbReference>
<evidence type="ECO:0000256" key="1">
    <source>
        <dbReference type="ARBA" id="ARBA00005527"/>
    </source>
</evidence>
<evidence type="ECO:0000256" key="4">
    <source>
        <dbReference type="ARBA" id="ARBA00022741"/>
    </source>
</evidence>
<evidence type="ECO:0000256" key="8">
    <source>
        <dbReference type="RuleBase" id="RU000304"/>
    </source>
</evidence>
<evidence type="ECO:0000259" key="10">
    <source>
        <dbReference type="PROSITE" id="PS50011"/>
    </source>
</evidence>
<evidence type="ECO:0000256" key="6">
    <source>
        <dbReference type="ARBA" id="ARBA00022840"/>
    </source>
</evidence>
<dbReference type="InterPro" id="IPR008271">
    <property type="entry name" value="Ser/Thr_kinase_AS"/>
</dbReference>
<dbReference type="EMBL" id="JAPFFF010000005">
    <property type="protein sequence ID" value="KAK8888574.1"/>
    <property type="molecule type" value="Genomic_DNA"/>
</dbReference>
<dbReference type="Gene3D" id="1.10.510.10">
    <property type="entry name" value="Transferase(Phosphotransferase) domain 1"/>
    <property type="match status" value="1"/>
</dbReference>
<dbReference type="Gene3D" id="3.30.200.20">
    <property type="entry name" value="Phosphorylase Kinase, domain 1"/>
    <property type="match status" value="1"/>
</dbReference>
<dbReference type="InterPro" id="IPR039192">
    <property type="entry name" value="STKc_GSK3"/>
</dbReference>
<evidence type="ECO:0000313" key="12">
    <source>
        <dbReference type="Proteomes" id="UP001470230"/>
    </source>
</evidence>
<protein>
    <recommendedName>
        <fullName evidence="10">Protein kinase domain-containing protein</fullName>
    </recommendedName>
</protein>
<feature type="region of interest" description="Disordered" evidence="9">
    <location>
        <begin position="1"/>
        <end position="25"/>
    </location>
</feature>
<dbReference type="PROSITE" id="PS50011">
    <property type="entry name" value="PROTEIN_KINASE_DOM"/>
    <property type="match status" value="1"/>
</dbReference>
<keyword evidence="4 7" id="KW-0547">Nucleotide-binding</keyword>
<dbReference type="PANTHER" id="PTHR24057">
    <property type="entry name" value="GLYCOGEN SYNTHASE KINASE-3 ALPHA"/>
    <property type="match status" value="1"/>
</dbReference>
<evidence type="ECO:0000256" key="5">
    <source>
        <dbReference type="ARBA" id="ARBA00022777"/>
    </source>
</evidence>
<keyword evidence="5" id="KW-0418">Kinase</keyword>
<feature type="binding site" evidence="7">
    <location>
        <position position="66"/>
    </location>
    <ligand>
        <name>ATP</name>
        <dbReference type="ChEBI" id="CHEBI:30616"/>
    </ligand>
</feature>
<evidence type="ECO:0000256" key="9">
    <source>
        <dbReference type="SAM" id="MobiDB-lite"/>
    </source>
</evidence>
<evidence type="ECO:0000256" key="7">
    <source>
        <dbReference type="PROSITE-ProRule" id="PRU10141"/>
    </source>
</evidence>
<comment type="similarity">
    <text evidence="1">Belongs to the protein kinase superfamily. CMGC Ser/Thr protein kinase family. GSK-3 subfamily.</text>
</comment>
<dbReference type="Proteomes" id="UP001470230">
    <property type="component" value="Unassembled WGS sequence"/>
</dbReference>
<dbReference type="SMART" id="SM00220">
    <property type="entry name" value="S_TKc"/>
    <property type="match status" value="1"/>
</dbReference>
<proteinExistence type="inferred from homology"/>
<gene>
    <name evidence="11" type="ORF">M9Y10_033305</name>
</gene>
<dbReference type="InterPro" id="IPR000719">
    <property type="entry name" value="Prot_kinase_dom"/>
</dbReference>
<accession>A0ABR2KBX6</accession>
<comment type="caution">
    <text evidence="11">The sequence shown here is derived from an EMBL/GenBank/DDBJ whole genome shotgun (WGS) entry which is preliminary data.</text>
</comment>
<keyword evidence="2 8" id="KW-0723">Serine/threonine-protein kinase</keyword>
<feature type="domain" description="Protein kinase" evidence="10">
    <location>
        <begin position="37"/>
        <end position="319"/>
    </location>
</feature>
<sequence length="344" mass="38508">MNFPRVRASGASSSRTKNSLNAKPQSVLSVPNDIPHYQITKVLGRGAFGIVCCAKSPSGETVAVKKVKIDPTHKNREIDILKLLKHKNCISLQNSFKTTGSKPGIRYINIVMDYLPMSLHKFAYSYKKNQKYPPIFYVKLFSYQLFTGLSYIHSIGVTHRDIKPENVIIDPATGELKICDFGSAKMLHPNEESIAYIASRFYRAPELILGSTHYTTAIDIWAAGCVIVELLNGGSPLFPGKTSKSQLTEIVSVIGRPTKDDLNSFSHPNVYINGHQTTTIERSLPKHVPADILDLLSKIFVYNPKERYTAEQCMRHSCFDELFNCQSKMPNGNMMPILENPPEL</sequence>
<dbReference type="PANTHER" id="PTHR24057:SF0">
    <property type="entry name" value="PROTEIN KINASE SHAGGY-RELATED"/>
    <property type="match status" value="1"/>
</dbReference>
<evidence type="ECO:0000256" key="3">
    <source>
        <dbReference type="ARBA" id="ARBA00022679"/>
    </source>
</evidence>
<dbReference type="InterPro" id="IPR011009">
    <property type="entry name" value="Kinase-like_dom_sf"/>
</dbReference>
<dbReference type="PROSITE" id="PS00107">
    <property type="entry name" value="PROTEIN_KINASE_ATP"/>
    <property type="match status" value="1"/>
</dbReference>
<reference evidence="11 12" key="1">
    <citation type="submission" date="2024-04" db="EMBL/GenBank/DDBJ databases">
        <title>Tritrichomonas musculus Genome.</title>
        <authorList>
            <person name="Alves-Ferreira E."/>
            <person name="Grigg M."/>
            <person name="Lorenzi H."/>
            <person name="Galac M."/>
        </authorList>
    </citation>
    <scope>NUCLEOTIDE SEQUENCE [LARGE SCALE GENOMIC DNA]</scope>
    <source>
        <strain evidence="11 12">EAF2021</strain>
    </source>
</reference>
<organism evidence="11 12">
    <name type="scientific">Tritrichomonas musculus</name>
    <dbReference type="NCBI Taxonomy" id="1915356"/>
    <lineage>
        <taxon>Eukaryota</taxon>
        <taxon>Metamonada</taxon>
        <taxon>Parabasalia</taxon>
        <taxon>Tritrichomonadida</taxon>
        <taxon>Tritrichomonadidae</taxon>
        <taxon>Tritrichomonas</taxon>
    </lineage>
</organism>
<keyword evidence="3" id="KW-0808">Transferase</keyword>
<dbReference type="InterPro" id="IPR017441">
    <property type="entry name" value="Protein_kinase_ATP_BS"/>
</dbReference>
<evidence type="ECO:0000256" key="2">
    <source>
        <dbReference type="ARBA" id="ARBA00022527"/>
    </source>
</evidence>
<keyword evidence="12" id="KW-1185">Reference proteome</keyword>
<evidence type="ECO:0000313" key="11">
    <source>
        <dbReference type="EMBL" id="KAK8888574.1"/>
    </source>
</evidence>
<dbReference type="InterPro" id="IPR050591">
    <property type="entry name" value="GSK-3"/>
</dbReference>
<feature type="compositionally biased region" description="Polar residues" evidence="9">
    <location>
        <begin position="10"/>
        <end position="25"/>
    </location>
</feature>
<keyword evidence="6 7" id="KW-0067">ATP-binding</keyword>
<name>A0ABR2KBX6_9EUKA</name>
<dbReference type="SUPFAM" id="SSF56112">
    <property type="entry name" value="Protein kinase-like (PK-like)"/>
    <property type="match status" value="1"/>
</dbReference>